<sequence>MAAFGDVSMLKSRSIAIAFALAAINQAAVARADDHSRLYQVQAIVTGTGAVNRELGFKDCLGRVLVKVSGDQRVTTENAFQAMLPNAGSFVATYSYRDRLEGIPIHDEQGTHDRPQDLTCIYMPDTIDDLLRKLGHKPWLSPRPKLAIFLVVRDTRRSFVLTRDGDESPYMIDAFKAAAGPLAMAIIVPDKAALTSRGLTTTGLAGTAPQELDAMAKTIGGDVALAGSLVWSDRDLGWVADWSITENGKMHRWQIRGVSFDDAFRNAIGGAAQIASGNGEPR</sequence>
<dbReference type="EMBL" id="CP032694">
    <property type="protein sequence ID" value="AYG57696.1"/>
    <property type="molecule type" value="Genomic_DNA"/>
</dbReference>
<dbReference type="Proteomes" id="UP000282195">
    <property type="component" value="Chromosome"/>
</dbReference>
<dbReference type="AlphaFoldDB" id="A0A387FSC5"/>
<organism evidence="1 2">
    <name type="scientific">Rhizobium jaguaris</name>
    <dbReference type="NCBI Taxonomy" id="1312183"/>
    <lineage>
        <taxon>Bacteria</taxon>
        <taxon>Pseudomonadati</taxon>
        <taxon>Pseudomonadota</taxon>
        <taxon>Alphaproteobacteria</taxon>
        <taxon>Hyphomicrobiales</taxon>
        <taxon>Rhizobiaceae</taxon>
        <taxon>Rhizobium/Agrobacterium group</taxon>
        <taxon>Rhizobium</taxon>
    </lineage>
</organism>
<gene>
    <name evidence="1" type="ORF">CCGE525_01840</name>
</gene>
<protein>
    <submittedName>
        <fullName evidence="1">DUF2066 domain-containing protein</fullName>
    </submittedName>
</protein>
<dbReference type="KEGG" id="rjg:CCGE525_01840"/>
<proteinExistence type="predicted"/>
<reference evidence="1 2" key="1">
    <citation type="submission" date="2018-10" db="EMBL/GenBank/DDBJ databases">
        <title>Rhizobium etli, R. leguminosarum and a new Rhizobium genospecies from Phaseolus dumosus.</title>
        <authorList>
            <person name="Ramirez-Puebla S.T."/>
            <person name="Rogel-Hernandez M.A."/>
            <person name="Guerrero G."/>
            <person name="Ormeno-Orrillo E."/>
            <person name="Martinez-Romero J.C."/>
            <person name="Negrete-Yankelevich S."/>
            <person name="Martinez-Romero E."/>
        </authorList>
    </citation>
    <scope>NUCLEOTIDE SEQUENCE [LARGE SCALE GENOMIC DNA]</scope>
    <source>
        <strain evidence="1 2">CCGE525</strain>
    </source>
</reference>
<dbReference type="OrthoDB" id="7266613at2"/>
<keyword evidence="2" id="KW-1185">Reference proteome</keyword>
<dbReference type="Pfam" id="PF09839">
    <property type="entry name" value="DUF2066"/>
    <property type="match status" value="1"/>
</dbReference>
<evidence type="ECO:0000313" key="1">
    <source>
        <dbReference type="EMBL" id="AYG57696.1"/>
    </source>
</evidence>
<accession>A0A387FSC5</accession>
<name>A0A387FSC5_9HYPH</name>
<evidence type="ECO:0000313" key="2">
    <source>
        <dbReference type="Proteomes" id="UP000282195"/>
    </source>
</evidence>
<dbReference type="InterPro" id="IPR018642">
    <property type="entry name" value="DUF2066"/>
</dbReference>